<evidence type="ECO:0000313" key="2">
    <source>
        <dbReference type="Proteomes" id="UP000001194"/>
    </source>
</evidence>
<protein>
    <submittedName>
        <fullName evidence="1">Predicted protein</fullName>
    </submittedName>
</protein>
<name>B0CWB2_LACBS</name>
<dbReference type="InParanoid" id="B0CWB2"/>
<organism evidence="2">
    <name type="scientific">Laccaria bicolor (strain S238N-H82 / ATCC MYA-4686)</name>
    <name type="common">Bicoloured deceiver</name>
    <name type="synonym">Laccaria laccata var. bicolor</name>
    <dbReference type="NCBI Taxonomy" id="486041"/>
    <lineage>
        <taxon>Eukaryota</taxon>
        <taxon>Fungi</taxon>
        <taxon>Dikarya</taxon>
        <taxon>Basidiomycota</taxon>
        <taxon>Agaricomycotina</taxon>
        <taxon>Agaricomycetes</taxon>
        <taxon>Agaricomycetidae</taxon>
        <taxon>Agaricales</taxon>
        <taxon>Agaricineae</taxon>
        <taxon>Hydnangiaceae</taxon>
        <taxon>Laccaria</taxon>
    </lineage>
</organism>
<dbReference type="KEGG" id="lbc:LACBIDRAFT_308450"/>
<sequence length="97" mass="10743">MRCLISFESVGAIIAKWVVERVVTKPNFDQHVLIDVNVVLDHHYCPTTLDCCSVQLYLAGARRLESYQGGSFHNPRPVCRSSILGYASLGRSFSVSG</sequence>
<accession>B0CWB2</accession>
<keyword evidence="2" id="KW-1185">Reference proteome</keyword>
<proteinExistence type="predicted"/>
<dbReference type="GeneID" id="6071197"/>
<dbReference type="RefSeq" id="XP_001875535.1">
    <property type="nucleotide sequence ID" value="XM_001875500.1"/>
</dbReference>
<gene>
    <name evidence="1" type="ORF">LACBIDRAFT_308450</name>
</gene>
<dbReference type="HOGENOM" id="CLU_2347050_0_0_1"/>
<dbReference type="Proteomes" id="UP000001194">
    <property type="component" value="Unassembled WGS sequence"/>
</dbReference>
<evidence type="ECO:0000313" key="1">
    <source>
        <dbReference type="EMBL" id="EDR13037.1"/>
    </source>
</evidence>
<dbReference type="AlphaFoldDB" id="B0CWB2"/>
<dbReference type="EMBL" id="DS547093">
    <property type="protein sequence ID" value="EDR13037.1"/>
    <property type="molecule type" value="Genomic_DNA"/>
</dbReference>
<reference evidence="1 2" key="1">
    <citation type="journal article" date="2008" name="Nature">
        <title>The genome of Laccaria bicolor provides insights into mycorrhizal symbiosis.</title>
        <authorList>
            <person name="Martin F."/>
            <person name="Aerts A."/>
            <person name="Ahren D."/>
            <person name="Brun A."/>
            <person name="Danchin E.G.J."/>
            <person name="Duchaussoy F."/>
            <person name="Gibon J."/>
            <person name="Kohler A."/>
            <person name="Lindquist E."/>
            <person name="Pereda V."/>
            <person name="Salamov A."/>
            <person name="Shapiro H.J."/>
            <person name="Wuyts J."/>
            <person name="Blaudez D."/>
            <person name="Buee M."/>
            <person name="Brokstein P."/>
            <person name="Canbaeck B."/>
            <person name="Cohen D."/>
            <person name="Courty P.E."/>
            <person name="Coutinho P.M."/>
            <person name="Delaruelle C."/>
            <person name="Detter J.C."/>
            <person name="Deveau A."/>
            <person name="DiFazio S."/>
            <person name="Duplessis S."/>
            <person name="Fraissinet-Tachet L."/>
            <person name="Lucic E."/>
            <person name="Frey-Klett P."/>
            <person name="Fourrey C."/>
            <person name="Feussner I."/>
            <person name="Gay G."/>
            <person name="Grimwood J."/>
            <person name="Hoegger P.J."/>
            <person name="Jain P."/>
            <person name="Kilaru S."/>
            <person name="Labbe J."/>
            <person name="Lin Y.C."/>
            <person name="Legue V."/>
            <person name="Le Tacon F."/>
            <person name="Marmeisse R."/>
            <person name="Melayah D."/>
            <person name="Montanini B."/>
            <person name="Muratet M."/>
            <person name="Nehls U."/>
            <person name="Niculita-Hirzel H."/>
            <person name="Oudot-Le Secq M.P."/>
            <person name="Peter M."/>
            <person name="Quesneville H."/>
            <person name="Rajashekar B."/>
            <person name="Reich M."/>
            <person name="Rouhier N."/>
            <person name="Schmutz J."/>
            <person name="Yin T."/>
            <person name="Chalot M."/>
            <person name="Henrissat B."/>
            <person name="Kuees U."/>
            <person name="Lucas S."/>
            <person name="Van de Peer Y."/>
            <person name="Podila G.K."/>
            <person name="Polle A."/>
            <person name="Pukkila P.J."/>
            <person name="Richardson P.M."/>
            <person name="Rouze P."/>
            <person name="Sanders I.R."/>
            <person name="Stajich J.E."/>
            <person name="Tunlid A."/>
            <person name="Tuskan G."/>
            <person name="Grigoriev I.V."/>
        </authorList>
    </citation>
    <scope>NUCLEOTIDE SEQUENCE [LARGE SCALE GENOMIC DNA]</scope>
    <source>
        <strain evidence="2">S238N-H82 / ATCC MYA-4686</strain>
    </source>
</reference>